<feature type="active site" description="Nucleophile" evidence="8">
    <location>
        <position position="8"/>
    </location>
</feature>
<dbReference type="SMART" id="SM00226">
    <property type="entry name" value="LMWPc"/>
    <property type="match status" value="1"/>
</dbReference>
<dbReference type="CDD" id="cd16343">
    <property type="entry name" value="LMWPTP"/>
    <property type="match status" value="1"/>
</dbReference>
<dbReference type="PANTHER" id="PTHR11717:SF7">
    <property type="entry name" value="LOW MOLECULAR WEIGHT PHOSPHOTYROSINE PROTEIN PHOSPHATASE"/>
    <property type="match status" value="1"/>
</dbReference>
<evidence type="ECO:0000256" key="2">
    <source>
        <dbReference type="ARBA" id="ARBA00011063"/>
    </source>
</evidence>
<comment type="caution">
    <text evidence="10">The sequence shown here is derived from an EMBL/GenBank/DDBJ whole genome shotgun (WGS) entry which is preliminary data.</text>
</comment>
<dbReference type="InterPro" id="IPR036196">
    <property type="entry name" value="Ptyr_pPase_sf"/>
</dbReference>
<dbReference type="PRINTS" id="PR00720">
    <property type="entry name" value="MAMMALPTPASE"/>
</dbReference>
<evidence type="ECO:0000256" key="3">
    <source>
        <dbReference type="ARBA" id="ARBA00013064"/>
    </source>
</evidence>
<proteinExistence type="inferred from homology"/>
<gene>
    <name evidence="10" type="ORF">H9895_11050</name>
</gene>
<comment type="catalytic activity">
    <reaction evidence="7">
        <text>O-phospho-L-tyrosyl-[protein] + H2O = L-tyrosyl-[protein] + phosphate</text>
        <dbReference type="Rhea" id="RHEA:10684"/>
        <dbReference type="Rhea" id="RHEA-COMP:10136"/>
        <dbReference type="Rhea" id="RHEA-COMP:20101"/>
        <dbReference type="ChEBI" id="CHEBI:15377"/>
        <dbReference type="ChEBI" id="CHEBI:43474"/>
        <dbReference type="ChEBI" id="CHEBI:46858"/>
        <dbReference type="ChEBI" id="CHEBI:61978"/>
        <dbReference type="EC" id="3.1.3.48"/>
    </reaction>
</comment>
<dbReference type="InterPro" id="IPR050438">
    <property type="entry name" value="LMW_PTPase"/>
</dbReference>
<evidence type="ECO:0000256" key="6">
    <source>
        <dbReference type="ARBA" id="ARBA00022912"/>
    </source>
</evidence>
<dbReference type="SUPFAM" id="SSF52788">
    <property type="entry name" value="Phosphotyrosine protein phosphatases I"/>
    <property type="match status" value="1"/>
</dbReference>
<organism evidence="10 11">
    <name type="scientific">Candidatus Pseudogracilibacillus intestinigallinarum</name>
    <dbReference type="NCBI Taxonomy" id="2838742"/>
    <lineage>
        <taxon>Bacteria</taxon>
        <taxon>Bacillati</taxon>
        <taxon>Bacillota</taxon>
        <taxon>Bacilli</taxon>
        <taxon>Bacillales</taxon>
        <taxon>Bacillaceae</taxon>
        <taxon>Pseudogracilibacillus</taxon>
    </lineage>
</organism>
<dbReference type="EMBL" id="DXHX01000159">
    <property type="protein sequence ID" value="HIV75601.1"/>
    <property type="molecule type" value="Genomic_DNA"/>
</dbReference>
<evidence type="ECO:0000313" key="11">
    <source>
        <dbReference type="Proteomes" id="UP000823937"/>
    </source>
</evidence>
<dbReference type="InterPro" id="IPR002115">
    <property type="entry name" value="Tyr_Pase_low_mol_wt_mml"/>
</dbReference>
<name>A0A9D1PNB3_9BACI</name>
<keyword evidence="5" id="KW-0378">Hydrolase</keyword>
<sequence length="159" mass="18203">MVRVLFVCLGNICRSPMAEAVFRHKVKEAGLENKIEVDSAGTASWHTGKQPHHGTRGKLDTLEISYDGMRARQVNEKDFETFDYVLAMDEQNILDIEDIYSFDKKKLHFGKLMDIVENPKEVNVPDPYFTGNFDYTYELVSEACDALLKKIKTEHKING</sequence>
<reference evidence="10" key="1">
    <citation type="journal article" date="2021" name="PeerJ">
        <title>Extensive microbial diversity within the chicken gut microbiome revealed by metagenomics and culture.</title>
        <authorList>
            <person name="Gilroy R."/>
            <person name="Ravi A."/>
            <person name="Getino M."/>
            <person name="Pursley I."/>
            <person name="Horton D.L."/>
            <person name="Alikhan N.F."/>
            <person name="Baker D."/>
            <person name="Gharbi K."/>
            <person name="Hall N."/>
            <person name="Watson M."/>
            <person name="Adriaenssens E.M."/>
            <person name="Foster-Nyarko E."/>
            <person name="Jarju S."/>
            <person name="Secka A."/>
            <person name="Antonio M."/>
            <person name="Oren A."/>
            <person name="Chaudhuri R.R."/>
            <person name="La Ragione R."/>
            <person name="Hildebrand F."/>
            <person name="Pallen M.J."/>
        </authorList>
    </citation>
    <scope>NUCLEOTIDE SEQUENCE</scope>
    <source>
        <strain evidence="10">CHK169-2315</strain>
    </source>
</reference>
<comment type="similarity">
    <text evidence="2">Belongs to the low molecular weight phosphotyrosine protein phosphatase family.</text>
</comment>
<accession>A0A9D1PNB3</accession>
<evidence type="ECO:0000256" key="5">
    <source>
        <dbReference type="ARBA" id="ARBA00022801"/>
    </source>
</evidence>
<dbReference type="Pfam" id="PF01451">
    <property type="entry name" value="LMWPc"/>
    <property type="match status" value="1"/>
</dbReference>
<dbReference type="InterPro" id="IPR017867">
    <property type="entry name" value="Tyr_phospatase_low_mol_wt"/>
</dbReference>
<dbReference type="Gene3D" id="3.40.50.2300">
    <property type="match status" value="1"/>
</dbReference>
<dbReference type="GO" id="GO:0003993">
    <property type="term" value="F:acid phosphatase activity"/>
    <property type="evidence" value="ECO:0007669"/>
    <property type="project" value="InterPro"/>
</dbReference>
<evidence type="ECO:0000259" key="9">
    <source>
        <dbReference type="SMART" id="SM00226"/>
    </source>
</evidence>
<evidence type="ECO:0000256" key="8">
    <source>
        <dbReference type="PIRSR" id="PIRSR617867-1"/>
    </source>
</evidence>
<dbReference type="PANTHER" id="PTHR11717">
    <property type="entry name" value="LOW MOLECULAR WEIGHT PROTEIN TYROSINE PHOSPHATASE"/>
    <property type="match status" value="1"/>
</dbReference>
<dbReference type="FunFam" id="3.40.50.2300:FF:000113">
    <property type="entry name" value="Low molecular weight protein-tyrosine-phosphatase"/>
    <property type="match status" value="1"/>
</dbReference>
<feature type="domain" description="Phosphotyrosine protein phosphatase I" evidence="9">
    <location>
        <begin position="2"/>
        <end position="150"/>
    </location>
</feature>
<protein>
    <recommendedName>
        <fullName evidence="3">protein-tyrosine-phosphatase</fullName>
        <ecNumber evidence="3">3.1.3.48</ecNumber>
    </recommendedName>
</protein>
<dbReference type="PRINTS" id="PR00719">
    <property type="entry name" value="LMWPTPASE"/>
</dbReference>
<dbReference type="EC" id="3.1.3.48" evidence="3"/>
<dbReference type="AlphaFoldDB" id="A0A9D1PNB3"/>
<evidence type="ECO:0000313" key="10">
    <source>
        <dbReference type="EMBL" id="HIV75601.1"/>
    </source>
</evidence>
<feature type="active site" evidence="8">
    <location>
        <position position="14"/>
    </location>
</feature>
<dbReference type="InterPro" id="IPR023485">
    <property type="entry name" value="Ptyr_pPase"/>
</dbReference>
<dbReference type="GO" id="GO:0004726">
    <property type="term" value="F:non-membrane spanning protein tyrosine phosphatase activity"/>
    <property type="evidence" value="ECO:0007669"/>
    <property type="project" value="InterPro"/>
</dbReference>
<evidence type="ECO:0000256" key="1">
    <source>
        <dbReference type="ARBA" id="ARBA00004496"/>
    </source>
</evidence>
<keyword evidence="6" id="KW-0904">Protein phosphatase</keyword>
<keyword evidence="4" id="KW-0963">Cytoplasm</keyword>
<feature type="active site" description="Proton donor" evidence="8">
    <location>
        <position position="126"/>
    </location>
</feature>
<evidence type="ECO:0000256" key="7">
    <source>
        <dbReference type="ARBA" id="ARBA00051722"/>
    </source>
</evidence>
<dbReference type="Proteomes" id="UP000823937">
    <property type="component" value="Unassembled WGS sequence"/>
</dbReference>
<comment type="subcellular location">
    <subcellularLocation>
        <location evidence="1">Cytoplasm</location>
    </subcellularLocation>
</comment>
<evidence type="ECO:0000256" key="4">
    <source>
        <dbReference type="ARBA" id="ARBA00022490"/>
    </source>
</evidence>
<reference evidence="10" key="2">
    <citation type="submission" date="2021-04" db="EMBL/GenBank/DDBJ databases">
        <authorList>
            <person name="Gilroy R."/>
        </authorList>
    </citation>
    <scope>NUCLEOTIDE SEQUENCE</scope>
    <source>
        <strain evidence="10">CHK169-2315</strain>
    </source>
</reference>
<dbReference type="GO" id="GO:0005737">
    <property type="term" value="C:cytoplasm"/>
    <property type="evidence" value="ECO:0007669"/>
    <property type="project" value="UniProtKB-SubCell"/>
</dbReference>